<name>A0ABN3RQR3_9ACTN</name>
<sequence>MAVGWSPEGVISVTTSKGATFRCKSVTGRMFLTVGGGTDISDGEPPPCNARLLPPVYIGMEGTR</sequence>
<reference evidence="1 2" key="1">
    <citation type="journal article" date="2019" name="Int. J. Syst. Evol. Microbiol.">
        <title>The Global Catalogue of Microorganisms (GCM) 10K type strain sequencing project: providing services to taxonomists for standard genome sequencing and annotation.</title>
        <authorList>
            <consortium name="The Broad Institute Genomics Platform"/>
            <consortium name="The Broad Institute Genome Sequencing Center for Infectious Disease"/>
            <person name="Wu L."/>
            <person name="Ma J."/>
        </authorList>
    </citation>
    <scope>NUCLEOTIDE SEQUENCE [LARGE SCALE GENOMIC DNA]</scope>
    <source>
        <strain evidence="1 2">JCM 6835</strain>
    </source>
</reference>
<dbReference type="EMBL" id="BAAATE010000006">
    <property type="protein sequence ID" value="GAA2658412.1"/>
    <property type="molecule type" value="Genomic_DNA"/>
</dbReference>
<evidence type="ECO:0000313" key="2">
    <source>
        <dbReference type="Proteomes" id="UP001501666"/>
    </source>
</evidence>
<protein>
    <submittedName>
        <fullName evidence="1">Uncharacterized protein</fullName>
    </submittedName>
</protein>
<organism evidence="1 2">
    <name type="scientific">Nonomuraea recticatena</name>
    <dbReference type="NCBI Taxonomy" id="46178"/>
    <lineage>
        <taxon>Bacteria</taxon>
        <taxon>Bacillati</taxon>
        <taxon>Actinomycetota</taxon>
        <taxon>Actinomycetes</taxon>
        <taxon>Streptosporangiales</taxon>
        <taxon>Streptosporangiaceae</taxon>
        <taxon>Nonomuraea</taxon>
    </lineage>
</organism>
<dbReference type="Proteomes" id="UP001501666">
    <property type="component" value="Unassembled WGS sequence"/>
</dbReference>
<keyword evidence="2" id="KW-1185">Reference proteome</keyword>
<evidence type="ECO:0000313" key="1">
    <source>
        <dbReference type="EMBL" id="GAA2658412.1"/>
    </source>
</evidence>
<proteinExistence type="predicted"/>
<gene>
    <name evidence="1" type="ORF">GCM10010412_029810</name>
</gene>
<accession>A0ABN3RQR3</accession>
<comment type="caution">
    <text evidence="1">The sequence shown here is derived from an EMBL/GenBank/DDBJ whole genome shotgun (WGS) entry which is preliminary data.</text>
</comment>